<dbReference type="SMART" id="SM00450">
    <property type="entry name" value="RHOD"/>
    <property type="match status" value="1"/>
</dbReference>
<dbReference type="PROSITE" id="PS50206">
    <property type="entry name" value="RHODANESE_3"/>
    <property type="match status" value="1"/>
</dbReference>
<accession>A0AAE0F9V8</accession>
<name>A0AAE0F9V8_9CHLO</name>
<evidence type="ECO:0000256" key="1">
    <source>
        <dbReference type="SAM" id="MobiDB-lite"/>
    </source>
</evidence>
<feature type="compositionally biased region" description="Acidic residues" evidence="1">
    <location>
        <begin position="120"/>
        <end position="130"/>
    </location>
</feature>
<organism evidence="3 4">
    <name type="scientific">Cymbomonas tetramitiformis</name>
    <dbReference type="NCBI Taxonomy" id="36881"/>
    <lineage>
        <taxon>Eukaryota</taxon>
        <taxon>Viridiplantae</taxon>
        <taxon>Chlorophyta</taxon>
        <taxon>Pyramimonadophyceae</taxon>
        <taxon>Pyramimonadales</taxon>
        <taxon>Pyramimonadaceae</taxon>
        <taxon>Cymbomonas</taxon>
    </lineage>
</organism>
<protein>
    <recommendedName>
        <fullName evidence="2">Rhodanese domain-containing protein</fullName>
    </recommendedName>
</protein>
<comment type="caution">
    <text evidence="3">The sequence shown here is derived from an EMBL/GenBank/DDBJ whole genome shotgun (WGS) entry which is preliminary data.</text>
</comment>
<proteinExistence type="predicted"/>
<dbReference type="Proteomes" id="UP001190700">
    <property type="component" value="Unassembled WGS sequence"/>
</dbReference>
<dbReference type="InterPro" id="IPR036873">
    <property type="entry name" value="Rhodanese-like_dom_sf"/>
</dbReference>
<reference evidence="3 4" key="1">
    <citation type="journal article" date="2015" name="Genome Biol. Evol.">
        <title>Comparative Genomics of a Bacterivorous Green Alga Reveals Evolutionary Causalities and Consequences of Phago-Mixotrophic Mode of Nutrition.</title>
        <authorList>
            <person name="Burns J.A."/>
            <person name="Paasch A."/>
            <person name="Narechania A."/>
            <person name="Kim E."/>
        </authorList>
    </citation>
    <scope>NUCLEOTIDE SEQUENCE [LARGE SCALE GENOMIC DNA]</scope>
    <source>
        <strain evidence="3 4">PLY_AMNH</strain>
    </source>
</reference>
<gene>
    <name evidence="3" type="ORF">CYMTET_35086</name>
</gene>
<keyword evidence="4" id="KW-1185">Reference proteome</keyword>
<dbReference type="InterPro" id="IPR001763">
    <property type="entry name" value="Rhodanese-like_dom"/>
</dbReference>
<dbReference type="EMBL" id="LGRX02022316">
    <property type="protein sequence ID" value="KAK3255747.1"/>
    <property type="molecule type" value="Genomic_DNA"/>
</dbReference>
<evidence type="ECO:0000259" key="2">
    <source>
        <dbReference type="PROSITE" id="PS50206"/>
    </source>
</evidence>
<dbReference type="Gene3D" id="3.40.250.10">
    <property type="entry name" value="Rhodanese-like domain"/>
    <property type="match status" value="1"/>
</dbReference>
<dbReference type="CDD" id="cd00158">
    <property type="entry name" value="RHOD"/>
    <property type="match status" value="1"/>
</dbReference>
<dbReference type="Pfam" id="PF00581">
    <property type="entry name" value="Rhodanese"/>
    <property type="match status" value="1"/>
</dbReference>
<evidence type="ECO:0000313" key="4">
    <source>
        <dbReference type="Proteomes" id="UP001190700"/>
    </source>
</evidence>
<feature type="domain" description="Rhodanese" evidence="2">
    <location>
        <begin position="184"/>
        <end position="277"/>
    </location>
</feature>
<feature type="region of interest" description="Disordered" evidence="1">
    <location>
        <begin position="120"/>
        <end position="171"/>
    </location>
</feature>
<dbReference type="SUPFAM" id="SSF52821">
    <property type="entry name" value="Rhodanese/Cell cycle control phosphatase"/>
    <property type="match status" value="1"/>
</dbReference>
<sequence length="278" mass="31124">MGYNQAFLSYKIALSARGFEGSLIRSSAIEPRRTIFYQRRKVECAAARVLHTVWHRSERTPFRRASRQGVFTKHCRRNASRRGVDCGISDDDSVGTGDFFEELCAEAGVRYVFEEDDEVETLDDLDENDDPWMRNPYSSLLDDDDPDSPFSDVDLQQPEKTQTSAYSEEGGFSDIAPRDAFDMLQQNAVVLDIRSAQDYKLGHIAGATHVAFDQLSESVKDGALDHLRERTVVVAGSGDQLSAQAVVRLVRIFKFSDVRELRGGMLMWVAAGLPTEAV</sequence>
<dbReference type="AlphaFoldDB" id="A0AAE0F9V8"/>
<evidence type="ECO:0000313" key="3">
    <source>
        <dbReference type="EMBL" id="KAK3255747.1"/>
    </source>
</evidence>